<dbReference type="Gene3D" id="3.40.50.150">
    <property type="entry name" value="Vaccinia Virus protein VP39"/>
    <property type="match status" value="1"/>
</dbReference>
<feature type="compositionally biased region" description="Low complexity" evidence="1">
    <location>
        <begin position="148"/>
        <end position="160"/>
    </location>
</feature>
<protein>
    <recommendedName>
        <fullName evidence="4">Methyltransferase type 11 domain-containing protein</fullName>
    </recommendedName>
</protein>
<feature type="region of interest" description="Disordered" evidence="1">
    <location>
        <begin position="33"/>
        <end position="69"/>
    </location>
</feature>
<evidence type="ECO:0000256" key="1">
    <source>
        <dbReference type="SAM" id="MobiDB-lite"/>
    </source>
</evidence>
<evidence type="ECO:0000313" key="3">
    <source>
        <dbReference type="Proteomes" id="UP000774326"/>
    </source>
</evidence>
<feature type="region of interest" description="Disordered" evidence="1">
    <location>
        <begin position="131"/>
        <end position="165"/>
    </location>
</feature>
<evidence type="ECO:0008006" key="4">
    <source>
        <dbReference type="Google" id="ProtNLM"/>
    </source>
</evidence>
<dbReference type="EMBL" id="JAEUBG010003027">
    <property type="protein sequence ID" value="KAH3683640.1"/>
    <property type="molecule type" value="Genomic_DNA"/>
</dbReference>
<reference evidence="2" key="1">
    <citation type="journal article" date="2021" name="Open Biol.">
        <title>Shared evolutionary footprints suggest mitochondrial oxidative damage underlies multiple complex I losses in fungi.</title>
        <authorList>
            <person name="Schikora-Tamarit M.A."/>
            <person name="Marcet-Houben M."/>
            <person name="Nosek J."/>
            <person name="Gabaldon T."/>
        </authorList>
    </citation>
    <scope>NUCLEOTIDE SEQUENCE</scope>
    <source>
        <strain evidence="2">CBS2887</strain>
    </source>
</reference>
<name>A0A9P8Q5T4_WICPI</name>
<dbReference type="AlphaFoldDB" id="A0A9P8Q5T4"/>
<dbReference type="Proteomes" id="UP000774326">
    <property type="component" value="Unassembled WGS sequence"/>
</dbReference>
<feature type="compositionally biased region" description="Polar residues" evidence="1">
    <location>
        <begin position="33"/>
        <end position="42"/>
    </location>
</feature>
<reference evidence="2" key="2">
    <citation type="submission" date="2021-01" db="EMBL/GenBank/DDBJ databases">
        <authorList>
            <person name="Schikora-Tamarit M.A."/>
        </authorList>
    </citation>
    <scope>NUCLEOTIDE SEQUENCE</scope>
    <source>
        <strain evidence="2">CBS2887</strain>
    </source>
</reference>
<sequence length="540" mass="61841">MDNPALVSSILPPKQPTSNRSIFFKKVFDHSPSQTNLAKNQIQPPPPPPSSSASEETKLYLNDNPSQTDSLDQLMFSATRAPQHEQLEKKKKKSKKNIFSFGNFSRNVSMTPYAMSGHDLHGHPVPTENRDLEGDHGGVEFNTKRRTTATSTNSRSSKSSILASEAQSRYENDLKIWLLTIKYNKYYKHDDPLTYSPERLATFMETCDSILEKPRTHSSGSGSGSDINANNTPATFGSESRQNSLPLVKEMERPALEIDEKIQRIGFWSLSALKFISNVDTYFTRNVVTEFSNFDLKENEKIRVLNARCEFYGLQWSWQLALDNPKAEVYDFTLNPIDPTSYGNNRQTIGPANFHRIHGESLLELSFSRNSFALVVAYGLWLQLKADEWIPVLTEMHRVLLPSGTIHMMLLDFDIVNCENPRYLNFFKKLQRILTKNGIDPFPCKHIQQRLKDSGFQSTTYSLISLKKGQPSKLGNLMDFLQGYFEFLIFEKIASFHMEQEDLEDYKEIKLQYHQELRSGRLLNQFGNSYCMFVFAKKGP</sequence>
<accession>A0A9P8Q5T4</accession>
<evidence type="ECO:0000313" key="2">
    <source>
        <dbReference type="EMBL" id="KAH3683640.1"/>
    </source>
</evidence>
<gene>
    <name evidence="2" type="ORF">WICPIJ_005385</name>
</gene>
<feature type="region of interest" description="Disordered" evidence="1">
    <location>
        <begin position="213"/>
        <end position="243"/>
    </location>
</feature>
<dbReference type="OrthoDB" id="10256176at2759"/>
<organism evidence="2 3">
    <name type="scientific">Wickerhamomyces pijperi</name>
    <name type="common">Yeast</name>
    <name type="synonym">Pichia pijperi</name>
    <dbReference type="NCBI Taxonomy" id="599730"/>
    <lineage>
        <taxon>Eukaryota</taxon>
        <taxon>Fungi</taxon>
        <taxon>Dikarya</taxon>
        <taxon>Ascomycota</taxon>
        <taxon>Saccharomycotina</taxon>
        <taxon>Saccharomycetes</taxon>
        <taxon>Phaffomycetales</taxon>
        <taxon>Wickerhamomycetaceae</taxon>
        <taxon>Wickerhamomyces</taxon>
    </lineage>
</organism>
<comment type="caution">
    <text evidence="2">The sequence shown here is derived from an EMBL/GenBank/DDBJ whole genome shotgun (WGS) entry which is preliminary data.</text>
</comment>
<feature type="compositionally biased region" description="Polar residues" evidence="1">
    <location>
        <begin position="217"/>
        <end position="243"/>
    </location>
</feature>
<dbReference type="SUPFAM" id="SSF53335">
    <property type="entry name" value="S-adenosyl-L-methionine-dependent methyltransferases"/>
    <property type="match status" value="1"/>
</dbReference>
<dbReference type="InterPro" id="IPR029063">
    <property type="entry name" value="SAM-dependent_MTases_sf"/>
</dbReference>
<keyword evidence="3" id="KW-1185">Reference proteome</keyword>
<proteinExistence type="predicted"/>